<dbReference type="Proteomes" id="UP000278398">
    <property type="component" value="Unassembled WGS sequence"/>
</dbReference>
<evidence type="ECO:0000313" key="2">
    <source>
        <dbReference type="Proteomes" id="UP000278398"/>
    </source>
</evidence>
<gene>
    <name evidence="1" type="ORF">EJC49_21965</name>
</gene>
<evidence type="ECO:0000313" key="1">
    <source>
        <dbReference type="EMBL" id="RST83842.1"/>
    </source>
</evidence>
<accession>A0A429YQY9</accession>
<sequence length="100" mass="10595">MGFLIRTSFWFSLVLLFLPIAPGEDTETVSPLAALVAARDAIGDVGGMCEREPQVCETGRAALQTIGVRARESARIAYQMLEPEPTADDAITTGGVSPAE</sequence>
<dbReference type="AlphaFoldDB" id="A0A429YQY9"/>
<evidence type="ECO:0008006" key="3">
    <source>
        <dbReference type="Google" id="ProtNLM"/>
    </source>
</evidence>
<dbReference type="RefSeq" id="WP_126702075.1">
    <property type="nucleotide sequence ID" value="NZ_RWKW01000100.1"/>
</dbReference>
<name>A0A429YQY9_9HYPH</name>
<proteinExistence type="predicted"/>
<reference evidence="1 2" key="1">
    <citation type="submission" date="2018-12" db="EMBL/GenBank/DDBJ databases">
        <title>Mesorhizobium carbonis sp. nov., isolated from coal mine water.</title>
        <authorList>
            <person name="Xin W."/>
            <person name="Xu Z."/>
            <person name="Xiang F."/>
            <person name="Zhang J."/>
            <person name="Xi L."/>
            <person name="Liu J."/>
        </authorList>
    </citation>
    <scope>NUCLEOTIDE SEQUENCE [LARGE SCALE GENOMIC DNA]</scope>
    <source>
        <strain evidence="1 2">B2.3</strain>
    </source>
</reference>
<dbReference type="EMBL" id="RWKW01000100">
    <property type="protein sequence ID" value="RST83842.1"/>
    <property type="molecule type" value="Genomic_DNA"/>
</dbReference>
<dbReference type="OrthoDB" id="7923950at2"/>
<keyword evidence="2" id="KW-1185">Reference proteome</keyword>
<dbReference type="Pfam" id="PF17264">
    <property type="entry name" value="DUF5330"/>
    <property type="match status" value="1"/>
</dbReference>
<organism evidence="1 2">
    <name type="scientific">Aquibium carbonis</name>
    <dbReference type="NCBI Taxonomy" id="2495581"/>
    <lineage>
        <taxon>Bacteria</taxon>
        <taxon>Pseudomonadati</taxon>
        <taxon>Pseudomonadota</taxon>
        <taxon>Alphaproteobacteria</taxon>
        <taxon>Hyphomicrobiales</taxon>
        <taxon>Phyllobacteriaceae</taxon>
        <taxon>Aquibium</taxon>
    </lineage>
</organism>
<protein>
    <recommendedName>
        <fullName evidence="3">DUF5330 domain-containing protein</fullName>
    </recommendedName>
</protein>
<comment type="caution">
    <text evidence="1">The sequence shown here is derived from an EMBL/GenBank/DDBJ whole genome shotgun (WGS) entry which is preliminary data.</text>
</comment>
<dbReference type="InterPro" id="IPR035220">
    <property type="entry name" value="DUF5330"/>
</dbReference>